<keyword evidence="3" id="KW-1185">Reference proteome</keyword>
<dbReference type="RefSeq" id="WP_189129565.1">
    <property type="nucleotide sequence ID" value="NZ_BMMS01000001.1"/>
</dbReference>
<dbReference type="AlphaFoldDB" id="A0A917ZDM7"/>
<dbReference type="Proteomes" id="UP000641932">
    <property type="component" value="Unassembled WGS sequence"/>
</dbReference>
<feature type="region of interest" description="Disordered" evidence="1">
    <location>
        <begin position="273"/>
        <end position="298"/>
    </location>
</feature>
<protein>
    <recommendedName>
        <fullName evidence="4">DUF2797 domain-containing protein</fullName>
    </recommendedName>
</protein>
<evidence type="ECO:0000256" key="1">
    <source>
        <dbReference type="SAM" id="MobiDB-lite"/>
    </source>
</evidence>
<name>A0A917ZDM7_9ACTN</name>
<comment type="caution">
    <text evidence="2">The sequence shown here is derived from an EMBL/GenBank/DDBJ whole genome shotgun (WGS) entry which is preliminary data.</text>
</comment>
<proteinExistence type="predicted"/>
<dbReference type="InterPro" id="IPR021246">
    <property type="entry name" value="DUF2797"/>
</dbReference>
<evidence type="ECO:0008006" key="4">
    <source>
        <dbReference type="Google" id="ProtNLM"/>
    </source>
</evidence>
<dbReference type="Pfam" id="PF10977">
    <property type="entry name" value="DUF2797"/>
    <property type="match status" value="1"/>
</dbReference>
<reference evidence="2" key="2">
    <citation type="submission" date="2020-09" db="EMBL/GenBank/DDBJ databases">
        <authorList>
            <person name="Sun Q."/>
            <person name="Zhou Y."/>
        </authorList>
    </citation>
    <scope>NUCLEOTIDE SEQUENCE</scope>
    <source>
        <strain evidence="2">CGMCC 4.7201</strain>
    </source>
</reference>
<evidence type="ECO:0000313" key="2">
    <source>
        <dbReference type="EMBL" id="GGO80572.1"/>
    </source>
</evidence>
<organism evidence="2 3">
    <name type="scientific">Wenjunlia tyrosinilytica</name>
    <dbReference type="NCBI Taxonomy" id="1544741"/>
    <lineage>
        <taxon>Bacteria</taxon>
        <taxon>Bacillati</taxon>
        <taxon>Actinomycetota</taxon>
        <taxon>Actinomycetes</taxon>
        <taxon>Kitasatosporales</taxon>
        <taxon>Streptomycetaceae</taxon>
        <taxon>Wenjunlia</taxon>
    </lineage>
</organism>
<evidence type="ECO:0000313" key="3">
    <source>
        <dbReference type="Proteomes" id="UP000641932"/>
    </source>
</evidence>
<sequence>MSDWRCTGLGWNEDEAALTWHSPRHGDRHSPLSRGRRLAFAAIGERTCVGVWRAGRHTACPTGAAITPSTMSDQCADCARLDRSFSIAADTHADDPRTFVVYLAYFGPELLKVGITAEQRGRARLLEQGAITFTRLGRGPLMAARRTEAVLGSVLGVKDRIPSADKRVALASLPSPEERADRLAGLHRRAVELPDWPEAVEPSPFQPVDHAADFGVETFRPAESVVTALAPEAVVRGEVAAVVGHDLYLASPGGRTLLDARLLSGWSLTVVPGQPETTAPSKPFAPPGQGPQTQTGLF</sequence>
<gene>
    <name evidence="2" type="ORF">GCM10012280_02800</name>
</gene>
<reference evidence="2" key="1">
    <citation type="journal article" date="2014" name="Int. J. Syst. Evol. Microbiol.">
        <title>Complete genome sequence of Corynebacterium casei LMG S-19264T (=DSM 44701T), isolated from a smear-ripened cheese.</title>
        <authorList>
            <consortium name="US DOE Joint Genome Institute (JGI-PGF)"/>
            <person name="Walter F."/>
            <person name="Albersmeier A."/>
            <person name="Kalinowski J."/>
            <person name="Ruckert C."/>
        </authorList>
    </citation>
    <scope>NUCLEOTIDE SEQUENCE</scope>
    <source>
        <strain evidence="2">CGMCC 4.7201</strain>
    </source>
</reference>
<accession>A0A917ZDM7</accession>
<dbReference type="EMBL" id="BMMS01000001">
    <property type="protein sequence ID" value="GGO80572.1"/>
    <property type="molecule type" value="Genomic_DNA"/>
</dbReference>